<dbReference type="OrthoDB" id="5373615at2759"/>
<feature type="compositionally biased region" description="Low complexity" evidence="1">
    <location>
        <begin position="81"/>
        <end position="91"/>
    </location>
</feature>
<feature type="region of interest" description="Disordered" evidence="1">
    <location>
        <begin position="81"/>
        <end position="214"/>
    </location>
</feature>
<dbReference type="PANTHER" id="PTHR31796:SF2">
    <property type="entry name" value="SUZ DOMAIN-CONTAINING PROTEIN 1"/>
    <property type="match status" value="1"/>
</dbReference>
<reference evidence="3 4" key="1">
    <citation type="journal article" date="2019" name="Nat. Ecol. Evol.">
        <title>Megaphylogeny resolves global patterns of mushroom evolution.</title>
        <authorList>
            <person name="Varga T."/>
            <person name="Krizsan K."/>
            <person name="Foldi C."/>
            <person name="Dima B."/>
            <person name="Sanchez-Garcia M."/>
            <person name="Sanchez-Ramirez S."/>
            <person name="Szollosi G.J."/>
            <person name="Szarkandi J.G."/>
            <person name="Papp V."/>
            <person name="Albert L."/>
            <person name="Andreopoulos W."/>
            <person name="Angelini C."/>
            <person name="Antonin V."/>
            <person name="Barry K.W."/>
            <person name="Bougher N.L."/>
            <person name="Buchanan P."/>
            <person name="Buyck B."/>
            <person name="Bense V."/>
            <person name="Catcheside P."/>
            <person name="Chovatia M."/>
            <person name="Cooper J."/>
            <person name="Damon W."/>
            <person name="Desjardin D."/>
            <person name="Finy P."/>
            <person name="Geml J."/>
            <person name="Haridas S."/>
            <person name="Hughes K."/>
            <person name="Justo A."/>
            <person name="Karasinski D."/>
            <person name="Kautmanova I."/>
            <person name="Kiss B."/>
            <person name="Kocsube S."/>
            <person name="Kotiranta H."/>
            <person name="LaButti K.M."/>
            <person name="Lechner B.E."/>
            <person name="Liimatainen K."/>
            <person name="Lipzen A."/>
            <person name="Lukacs Z."/>
            <person name="Mihaltcheva S."/>
            <person name="Morgado L.N."/>
            <person name="Niskanen T."/>
            <person name="Noordeloos M.E."/>
            <person name="Ohm R.A."/>
            <person name="Ortiz-Santana B."/>
            <person name="Ovrebo C."/>
            <person name="Racz N."/>
            <person name="Riley R."/>
            <person name="Savchenko A."/>
            <person name="Shiryaev A."/>
            <person name="Soop K."/>
            <person name="Spirin V."/>
            <person name="Szebenyi C."/>
            <person name="Tomsovsky M."/>
            <person name="Tulloss R.E."/>
            <person name="Uehling J."/>
            <person name="Grigoriev I.V."/>
            <person name="Vagvolgyi C."/>
            <person name="Papp T."/>
            <person name="Martin F.M."/>
            <person name="Miettinen O."/>
            <person name="Hibbett D.S."/>
            <person name="Nagy L.G."/>
        </authorList>
    </citation>
    <scope>NUCLEOTIDE SEQUENCE [LARGE SCALE GENOMIC DNA]</scope>
    <source>
        <strain evidence="3 4">CBS 121175</strain>
    </source>
</reference>
<protein>
    <recommendedName>
        <fullName evidence="2">SUZ domain-containing protein</fullName>
    </recommendedName>
</protein>
<feature type="compositionally biased region" description="Low complexity" evidence="1">
    <location>
        <begin position="156"/>
        <end position="166"/>
    </location>
</feature>
<accession>A0A5C3LC18</accession>
<evidence type="ECO:0000259" key="2">
    <source>
        <dbReference type="PROSITE" id="PS51673"/>
    </source>
</evidence>
<dbReference type="InterPro" id="IPR024771">
    <property type="entry name" value="SUZ"/>
</dbReference>
<dbReference type="InterPro" id="IPR039228">
    <property type="entry name" value="SZRD1"/>
</dbReference>
<dbReference type="Proteomes" id="UP000307440">
    <property type="component" value="Unassembled WGS sequence"/>
</dbReference>
<sequence length="214" mass="22709">MSSATTLAKIEAWNQAEAAAPSTRQQASSSRSIPALVRDDWEDDDDEVVGENEPPTVEKNKQIWEDANNKAHHPMPEVIIARSSTATASSAHIPPQGVFQQQPTMRILKRPTNASNSSGTQSSNANAMESLKEREARYQAARERIFGSPDTESRGSKSPSSPSPASQAQVKISREPLGPNDSAESVSGGSSGQTKGFGGRRALKPPTAGANSNS</sequence>
<feature type="compositionally biased region" description="Polar residues" evidence="1">
    <location>
        <begin position="22"/>
        <end position="32"/>
    </location>
</feature>
<dbReference type="PANTHER" id="PTHR31796">
    <property type="entry name" value="SUZ DOMAIN-CONTAINING PROTEIN 1"/>
    <property type="match status" value="1"/>
</dbReference>
<organism evidence="3 4">
    <name type="scientific">Coprinopsis marcescibilis</name>
    <name type="common">Agaric fungus</name>
    <name type="synonym">Psathyrella marcescibilis</name>
    <dbReference type="NCBI Taxonomy" id="230819"/>
    <lineage>
        <taxon>Eukaryota</taxon>
        <taxon>Fungi</taxon>
        <taxon>Dikarya</taxon>
        <taxon>Basidiomycota</taxon>
        <taxon>Agaricomycotina</taxon>
        <taxon>Agaricomycetes</taxon>
        <taxon>Agaricomycetidae</taxon>
        <taxon>Agaricales</taxon>
        <taxon>Agaricineae</taxon>
        <taxon>Psathyrellaceae</taxon>
        <taxon>Coprinopsis</taxon>
    </lineage>
</organism>
<dbReference type="STRING" id="230819.A0A5C3LC18"/>
<feature type="compositionally biased region" description="Basic and acidic residues" evidence="1">
    <location>
        <begin position="130"/>
        <end position="155"/>
    </location>
</feature>
<feature type="region of interest" description="Disordered" evidence="1">
    <location>
        <begin position="16"/>
        <end position="61"/>
    </location>
</feature>
<feature type="domain" description="SUZ" evidence="2">
    <location>
        <begin position="74"/>
        <end position="150"/>
    </location>
</feature>
<dbReference type="AlphaFoldDB" id="A0A5C3LC18"/>
<feature type="compositionally biased region" description="Polar residues" evidence="1">
    <location>
        <begin position="112"/>
        <end position="127"/>
    </location>
</feature>
<evidence type="ECO:0000313" key="3">
    <source>
        <dbReference type="EMBL" id="TFK29506.1"/>
    </source>
</evidence>
<name>A0A5C3LC18_COPMA</name>
<dbReference type="PROSITE" id="PS51673">
    <property type="entry name" value="SUZ"/>
    <property type="match status" value="1"/>
</dbReference>
<keyword evidence="4" id="KW-1185">Reference proteome</keyword>
<gene>
    <name evidence="3" type="ORF">FA15DRAFT_610108</name>
</gene>
<dbReference type="Pfam" id="PF12752">
    <property type="entry name" value="SUZ"/>
    <property type="match status" value="1"/>
</dbReference>
<dbReference type="EMBL" id="ML210149">
    <property type="protein sequence ID" value="TFK29506.1"/>
    <property type="molecule type" value="Genomic_DNA"/>
</dbReference>
<proteinExistence type="predicted"/>
<feature type="compositionally biased region" description="Gly residues" evidence="1">
    <location>
        <begin position="189"/>
        <end position="199"/>
    </location>
</feature>
<evidence type="ECO:0000313" key="4">
    <source>
        <dbReference type="Proteomes" id="UP000307440"/>
    </source>
</evidence>
<evidence type="ECO:0000256" key="1">
    <source>
        <dbReference type="SAM" id="MobiDB-lite"/>
    </source>
</evidence>
<feature type="compositionally biased region" description="Acidic residues" evidence="1">
    <location>
        <begin position="40"/>
        <end position="50"/>
    </location>
</feature>